<dbReference type="AlphaFoldDB" id="A0A1I5RZX0"/>
<dbReference type="EMBL" id="FOXI01000005">
    <property type="protein sequence ID" value="SFP63831.1"/>
    <property type="molecule type" value="Genomic_DNA"/>
</dbReference>
<evidence type="ECO:0000256" key="1">
    <source>
        <dbReference type="SAM" id="MobiDB-lite"/>
    </source>
</evidence>
<dbReference type="Proteomes" id="UP000183769">
    <property type="component" value="Unassembled WGS sequence"/>
</dbReference>
<feature type="region of interest" description="Disordered" evidence="1">
    <location>
        <begin position="1"/>
        <end position="37"/>
    </location>
</feature>
<protein>
    <submittedName>
        <fullName evidence="2">Uncharacterized protein</fullName>
    </submittedName>
</protein>
<reference evidence="3" key="1">
    <citation type="submission" date="2016-10" db="EMBL/GenBank/DDBJ databases">
        <authorList>
            <person name="Varghese N."/>
            <person name="Submissions S."/>
        </authorList>
    </citation>
    <scope>NUCLEOTIDE SEQUENCE [LARGE SCALE GENOMIC DNA]</scope>
    <source>
        <strain evidence="3">CGMCC 1.10329</strain>
    </source>
</reference>
<gene>
    <name evidence="2" type="ORF">SAMN05216277_105219</name>
</gene>
<evidence type="ECO:0000313" key="2">
    <source>
        <dbReference type="EMBL" id="SFP63831.1"/>
    </source>
</evidence>
<accession>A0A1I5RZX0</accession>
<evidence type="ECO:0000313" key="3">
    <source>
        <dbReference type="Proteomes" id="UP000183769"/>
    </source>
</evidence>
<sequence>MAAKNPSVGIDHVTVVPEPAASPGESDEDEADADAEQ</sequence>
<proteinExistence type="predicted"/>
<keyword evidence="3" id="KW-1185">Reference proteome</keyword>
<feature type="compositionally biased region" description="Acidic residues" evidence="1">
    <location>
        <begin position="25"/>
        <end position="37"/>
    </location>
</feature>
<name>A0A1I5RZX0_9EURY</name>
<organism evidence="2 3">
    <name type="scientific">Halolamina pelagica</name>
    <dbReference type="NCBI Taxonomy" id="699431"/>
    <lineage>
        <taxon>Archaea</taxon>
        <taxon>Methanobacteriati</taxon>
        <taxon>Methanobacteriota</taxon>
        <taxon>Stenosarchaea group</taxon>
        <taxon>Halobacteria</taxon>
        <taxon>Halobacteriales</taxon>
        <taxon>Haloferacaceae</taxon>
    </lineage>
</organism>